<dbReference type="STRING" id="1182541.W9YUD7"/>
<comment type="caution">
    <text evidence="8">The sequence shown here is derived from an EMBL/GenBank/DDBJ whole genome shotgun (WGS) entry which is preliminary data.</text>
</comment>
<keyword evidence="9" id="KW-1185">Reference proteome</keyword>
<evidence type="ECO:0000313" key="9">
    <source>
        <dbReference type="Proteomes" id="UP000019484"/>
    </source>
</evidence>
<dbReference type="PROSITE" id="PS51464">
    <property type="entry name" value="SIS"/>
    <property type="match status" value="1"/>
</dbReference>
<evidence type="ECO:0000256" key="4">
    <source>
        <dbReference type="ARBA" id="ARBA00023239"/>
    </source>
</evidence>
<dbReference type="Pfam" id="PF22645">
    <property type="entry name" value="GKRP_SIS_N"/>
    <property type="match status" value="1"/>
</dbReference>
<dbReference type="GO" id="GO:0042593">
    <property type="term" value="P:glucose homeostasis"/>
    <property type="evidence" value="ECO:0007669"/>
    <property type="project" value="TreeGrafter"/>
</dbReference>
<dbReference type="Gene3D" id="1.10.8.1080">
    <property type="match status" value="1"/>
</dbReference>
<feature type="domain" description="SIS" evidence="7">
    <location>
        <begin position="59"/>
        <end position="225"/>
    </location>
</feature>
<dbReference type="GO" id="GO:0045127">
    <property type="term" value="F:N-acetylglucosamine kinase activity"/>
    <property type="evidence" value="ECO:0007669"/>
    <property type="project" value="UniProtKB-EC"/>
</dbReference>
<dbReference type="InterPro" id="IPR005486">
    <property type="entry name" value="Glucokinase_regulatory_CS"/>
</dbReference>
<dbReference type="InterPro" id="IPR040190">
    <property type="entry name" value="MURQ/GCKR"/>
</dbReference>
<dbReference type="GO" id="GO:0016835">
    <property type="term" value="F:carbon-oxygen lyase activity"/>
    <property type="evidence" value="ECO:0007669"/>
    <property type="project" value="InterPro"/>
</dbReference>
<dbReference type="Gene3D" id="3.30.420.40">
    <property type="match status" value="2"/>
</dbReference>
<dbReference type="Gene3D" id="3.40.50.10490">
    <property type="entry name" value="Glucose-6-phosphate isomerase like protein, domain 1"/>
    <property type="match status" value="1"/>
</dbReference>
<gene>
    <name evidence="8" type="ORF">A1O1_01648</name>
</gene>
<evidence type="ECO:0000259" key="7">
    <source>
        <dbReference type="PROSITE" id="PS51464"/>
    </source>
</evidence>
<dbReference type="FunFam" id="3.40.50.10490:FF:000014">
    <property type="entry name" value="N-acetylmuramic acid 6-phosphate etherase"/>
    <property type="match status" value="1"/>
</dbReference>
<dbReference type="InterPro" id="IPR001347">
    <property type="entry name" value="SIS_dom"/>
</dbReference>
<dbReference type="GO" id="GO:0005829">
    <property type="term" value="C:cytosol"/>
    <property type="evidence" value="ECO:0007669"/>
    <property type="project" value="TreeGrafter"/>
</dbReference>
<accession>W9YUD7</accession>
<dbReference type="InterPro" id="IPR043129">
    <property type="entry name" value="ATPase_NBD"/>
</dbReference>
<dbReference type="AlphaFoldDB" id="W9YUD7"/>
<dbReference type="eggNOG" id="ENOG502QS2J">
    <property type="taxonomic scope" value="Eukaryota"/>
</dbReference>
<dbReference type="InterPro" id="IPR046348">
    <property type="entry name" value="SIS_dom_sf"/>
</dbReference>
<protein>
    <recommendedName>
        <fullName evidence="3">N-acetyl-D-glucosamine kinase</fullName>
        <ecNumber evidence="2">2.7.1.59</ecNumber>
    </recommendedName>
    <alternativeName>
        <fullName evidence="6">GlcNAc kinase</fullName>
    </alternativeName>
</protein>
<dbReference type="GO" id="GO:0030246">
    <property type="term" value="F:carbohydrate binding"/>
    <property type="evidence" value="ECO:0007669"/>
    <property type="project" value="TreeGrafter"/>
</dbReference>
<dbReference type="EMBL" id="AMWN01000001">
    <property type="protein sequence ID" value="EXJ96522.1"/>
    <property type="molecule type" value="Genomic_DNA"/>
</dbReference>
<sequence length="663" mass="69989">MIAQDDLACLQTEERNPKSFDIDQVSTVELCQIINHEDATIATAVSRCIPVIAAAIDVLARRVRRGGRVIYVGAGTSGRLGVLDASEIPPTYSAPEGQFIGLIAGGDVAIRHAQEGAEDDVDAAVQDLQSIKIDGRVDSVVGIATSGRTPYVLSSLSFAKSLGCASIGVACVEPSAMSQSEHVDFMISPVVGAEVVTGSTRMKAGTATKMVLNMLSTGTMIRIGKTYGNMMVDLKATNLKLRQRARNILRSVCGPLCPNSDTELDALLDSCGGSVKLAIAKLSLGLPVSEAQERLTAADGVLSKVLQPASLSPELGLPHEARSDFVLCVDGGGSKCAAAVISLDGTGTHGYGEAGGCNVTDVGVDKAIAEIELAVQRACCAHPQIRGRPWKPSLFATAWVALAGYDRKEIAIAVDQTLEALFQRPIGNSLKVTNDTQLLATSAAGQGEADSVVVLVAGTGSVAMCYQRDQGRLVRTGRSNGWGYLLGDDGSGFDMGRQAIRAALLALDKCNLENHVNGYVDKLPLLVQRVLQYFQPKASDDARYDLLGAVLSSASELDKKKLIASVARIVIELSGQDQLSRDILDNSVRSLTNILLPIVTSRRVQVEKSILVLAGGLMQSDIFVSAVKSALLQAKMSFKTVEVVQNPALSGAMELVRQVQESC</sequence>
<dbReference type="NCBIfam" id="TIGR00274">
    <property type="entry name" value="N-acetylmuramic acid 6-phosphate etherase"/>
    <property type="match status" value="1"/>
</dbReference>
<dbReference type="PANTHER" id="PTHR10088">
    <property type="entry name" value="GLUCOKINASE REGULATORY PROTEIN"/>
    <property type="match status" value="1"/>
</dbReference>
<organism evidence="8 9">
    <name type="scientific">Capronia coronata CBS 617.96</name>
    <dbReference type="NCBI Taxonomy" id="1182541"/>
    <lineage>
        <taxon>Eukaryota</taxon>
        <taxon>Fungi</taxon>
        <taxon>Dikarya</taxon>
        <taxon>Ascomycota</taxon>
        <taxon>Pezizomycotina</taxon>
        <taxon>Eurotiomycetes</taxon>
        <taxon>Chaetothyriomycetidae</taxon>
        <taxon>Chaetothyriales</taxon>
        <taxon>Herpotrichiellaceae</taxon>
        <taxon>Capronia</taxon>
    </lineage>
</organism>
<name>W9YUD7_9EURO</name>
<evidence type="ECO:0000313" key="8">
    <source>
        <dbReference type="EMBL" id="EXJ96522.1"/>
    </source>
</evidence>
<dbReference type="OrthoDB" id="311172at2759"/>
<dbReference type="EC" id="2.7.1.59" evidence="2"/>
<dbReference type="HOGENOM" id="CLU_022562_0_0_1"/>
<dbReference type="SUPFAM" id="SSF53067">
    <property type="entry name" value="Actin-like ATPase domain"/>
    <property type="match status" value="2"/>
</dbReference>
<dbReference type="CDD" id="cd24007">
    <property type="entry name" value="ASKHA_NBD_eukNAGK-like"/>
    <property type="match status" value="1"/>
</dbReference>
<proteinExistence type="inferred from homology"/>
<dbReference type="GO" id="GO:0070095">
    <property type="term" value="F:fructose-6-phosphate binding"/>
    <property type="evidence" value="ECO:0007669"/>
    <property type="project" value="TreeGrafter"/>
</dbReference>
<dbReference type="HAMAP" id="MF_00068">
    <property type="entry name" value="MurQ"/>
    <property type="match status" value="1"/>
</dbReference>
<keyword evidence="5" id="KW-0119">Carbohydrate metabolism</keyword>
<keyword evidence="4" id="KW-0456">Lyase</keyword>
<dbReference type="PANTHER" id="PTHR10088:SF4">
    <property type="entry name" value="GLUCOKINASE REGULATORY PROTEIN"/>
    <property type="match status" value="1"/>
</dbReference>
<dbReference type="GeneID" id="19156550"/>
<dbReference type="SUPFAM" id="SSF53697">
    <property type="entry name" value="SIS domain"/>
    <property type="match status" value="1"/>
</dbReference>
<comment type="similarity">
    <text evidence="1">Belongs to the eukaryotic-type N-acetylglucosamine kinase family.</text>
</comment>
<reference evidence="8 9" key="1">
    <citation type="submission" date="2013-03" db="EMBL/GenBank/DDBJ databases">
        <title>The Genome Sequence of Capronia coronata CBS 617.96.</title>
        <authorList>
            <consortium name="The Broad Institute Genomics Platform"/>
            <person name="Cuomo C."/>
            <person name="de Hoog S."/>
            <person name="Gorbushina A."/>
            <person name="Walker B."/>
            <person name="Young S.K."/>
            <person name="Zeng Q."/>
            <person name="Gargeya S."/>
            <person name="Fitzgerald M."/>
            <person name="Haas B."/>
            <person name="Abouelleil A."/>
            <person name="Allen A.W."/>
            <person name="Alvarado L."/>
            <person name="Arachchi H.M."/>
            <person name="Berlin A.M."/>
            <person name="Chapman S.B."/>
            <person name="Gainer-Dewar J."/>
            <person name="Goldberg J."/>
            <person name="Griggs A."/>
            <person name="Gujja S."/>
            <person name="Hansen M."/>
            <person name="Howarth C."/>
            <person name="Imamovic A."/>
            <person name="Ireland A."/>
            <person name="Larimer J."/>
            <person name="McCowan C."/>
            <person name="Murphy C."/>
            <person name="Pearson M."/>
            <person name="Poon T.W."/>
            <person name="Priest M."/>
            <person name="Roberts A."/>
            <person name="Saif S."/>
            <person name="Shea T."/>
            <person name="Sisk P."/>
            <person name="Sykes S."/>
            <person name="Wortman J."/>
            <person name="Nusbaum C."/>
            <person name="Birren B."/>
        </authorList>
    </citation>
    <scope>NUCLEOTIDE SEQUENCE [LARGE SCALE GENOMIC DNA]</scope>
    <source>
        <strain evidence="8 9">CBS 617.96</strain>
    </source>
</reference>
<dbReference type="GO" id="GO:0046348">
    <property type="term" value="P:amino sugar catabolic process"/>
    <property type="evidence" value="ECO:0007669"/>
    <property type="project" value="InterPro"/>
</dbReference>
<evidence type="ECO:0000256" key="6">
    <source>
        <dbReference type="ARBA" id="ARBA00031123"/>
    </source>
</evidence>
<dbReference type="InterPro" id="IPR002731">
    <property type="entry name" value="ATPase_BadF"/>
</dbReference>
<dbReference type="Pfam" id="PF01869">
    <property type="entry name" value="BcrAD_BadFG"/>
    <property type="match status" value="1"/>
</dbReference>
<dbReference type="NCBIfam" id="NF003915">
    <property type="entry name" value="PRK05441.1"/>
    <property type="match status" value="1"/>
</dbReference>
<dbReference type="CDD" id="cd05007">
    <property type="entry name" value="SIS_Etherase"/>
    <property type="match status" value="1"/>
</dbReference>
<evidence type="ECO:0000256" key="5">
    <source>
        <dbReference type="ARBA" id="ARBA00023277"/>
    </source>
</evidence>
<evidence type="ECO:0000256" key="3">
    <source>
        <dbReference type="ARBA" id="ARBA00014974"/>
    </source>
</evidence>
<dbReference type="GO" id="GO:0004857">
    <property type="term" value="F:enzyme inhibitor activity"/>
    <property type="evidence" value="ECO:0007669"/>
    <property type="project" value="TreeGrafter"/>
</dbReference>
<evidence type="ECO:0000256" key="2">
    <source>
        <dbReference type="ARBA" id="ARBA00012122"/>
    </source>
</evidence>
<dbReference type="RefSeq" id="XP_007720751.1">
    <property type="nucleotide sequence ID" value="XM_007722561.1"/>
</dbReference>
<dbReference type="Proteomes" id="UP000019484">
    <property type="component" value="Unassembled WGS sequence"/>
</dbReference>
<dbReference type="PROSITE" id="PS01272">
    <property type="entry name" value="GCKR"/>
    <property type="match status" value="1"/>
</dbReference>
<dbReference type="GO" id="GO:0005654">
    <property type="term" value="C:nucleoplasm"/>
    <property type="evidence" value="ECO:0007669"/>
    <property type="project" value="TreeGrafter"/>
</dbReference>
<evidence type="ECO:0000256" key="1">
    <source>
        <dbReference type="ARBA" id="ARBA00006198"/>
    </source>
</evidence>
<dbReference type="GO" id="GO:0009750">
    <property type="term" value="P:response to fructose"/>
    <property type="evidence" value="ECO:0007669"/>
    <property type="project" value="TreeGrafter"/>
</dbReference>
<dbReference type="InterPro" id="IPR005488">
    <property type="entry name" value="Etherase_MurQ"/>
</dbReference>
<dbReference type="NCBIfam" id="NF009222">
    <property type="entry name" value="PRK12570.1"/>
    <property type="match status" value="1"/>
</dbReference>
<dbReference type="GO" id="GO:0019899">
    <property type="term" value="F:enzyme binding"/>
    <property type="evidence" value="ECO:0007669"/>
    <property type="project" value="TreeGrafter"/>
</dbReference>